<evidence type="ECO:0000313" key="2">
    <source>
        <dbReference type="Proteomes" id="UP000004705"/>
    </source>
</evidence>
<sequence length="467" mass="51864">MTVDTVFENLQERAFVSIDSTPKLARKVQVKAQKIDEKNKKEGRDPQWRPAHLKTISREIRQGGIHLTPWDAIRILSRSSVLAGHGSSRALSQHWSSLRFLTALQKNYYGHMELSDDGRNPKFHRKSVQADDLGVAFGLQAALKVASDLHPGHQFTFVNAEAALEAGWTLRGRTTRERHRTRLHPSHFLIGVRKNEPLQMLAVNVKGSHTGLSTELNQLVKGSEVVHSVATGPREAPTTIPGLFTASALAGKSGIEVRALSPGGTSTTPFPLDLDRRGPVDEKHYMGGITEHVDGQAKPRPGFHIPLEDSDWFSRALVNTALASLLAFAGDLVSARNFLTKRQRKRLGDGAESSNYATSVRCDTTLCIGDIEFSGTDHVFRLHRKRIEVFSAIPTMLHERLAKGDVAGYFALLPGVQEQWDARRERAQRDWHGVLTMDNYGALMGLRRMGEGKRFDDDPETCQRSPA</sequence>
<dbReference type="Proteomes" id="UP000004705">
    <property type="component" value="Chromosome"/>
</dbReference>
<name>H8G766_9PSEU</name>
<dbReference type="RefSeq" id="WP_005439929.1">
    <property type="nucleotide sequence ID" value="NZ_CM001466.1"/>
</dbReference>
<reference evidence="1 2" key="1">
    <citation type="journal article" date="2012" name="Stand. Genomic Sci.">
        <title>Genome sequence of the soil bacterium Saccharomonospora azurea type strain (NA-128(T)).</title>
        <authorList>
            <person name="Klenk H.P."/>
            <person name="Held B."/>
            <person name="Lucas S."/>
            <person name="Lapidus A."/>
            <person name="Copeland A."/>
            <person name="Hammon N."/>
            <person name="Pitluck S."/>
            <person name="Goodwin L.A."/>
            <person name="Han C."/>
            <person name="Tapia R."/>
            <person name="Brambilla E.M."/>
            <person name="Potter G."/>
            <person name="Land M."/>
            <person name="Ivanova N."/>
            <person name="Rohde M."/>
            <person name="Goker M."/>
            <person name="Detter J.C."/>
            <person name="Kyrpides N.C."/>
            <person name="Woyke T."/>
        </authorList>
    </citation>
    <scope>NUCLEOTIDE SEQUENCE [LARGE SCALE GENOMIC DNA]</scope>
    <source>
        <strain evidence="1 2">NA-128</strain>
    </source>
</reference>
<protein>
    <submittedName>
        <fullName evidence="1">Uncharacterized protein</fullName>
    </submittedName>
</protein>
<proteinExistence type="predicted"/>
<dbReference type="EMBL" id="CM001466">
    <property type="protein sequence ID" value="EHY88305.1"/>
    <property type="molecule type" value="Genomic_DNA"/>
</dbReference>
<evidence type="ECO:0000313" key="1">
    <source>
        <dbReference type="EMBL" id="EHY88305.1"/>
    </source>
</evidence>
<gene>
    <name evidence="1" type="ORF">SacazDRAFT_01375</name>
</gene>
<keyword evidence="2" id="KW-1185">Reference proteome</keyword>
<dbReference type="HOGENOM" id="CLU_047965_0_0_11"/>
<organism evidence="1 2">
    <name type="scientific">Saccharomonospora azurea NA-128</name>
    <dbReference type="NCBI Taxonomy" id="882081"/>
    <lineage>
        <taxon>Bacteria</taxon>
        <taxon>Bacillati</taxon>
        <taxon>Actinomycetota</taxon>
        <taxon>Actinomycetes</taxon>
        <taxon>Pseudonocardiales</taxon>
        <taxon>Pseudonocardiaceae</taxon>
        <taxon>Saccharomonospora</taxon>
    </lineage>
</organism>
<accession>H8G766</accession>
<dbReference type="OrthoDB" id="3335096at2"/>
<dbReference type="AlphaFoldDB" id="H8G766"/>